<dbReference type="AlphaFoldDB" id="A0A345VK88"/>
<reference evidence="1 2" key="1">
    <citation type="submission" date="2017-07" db="EMBL/GenBank/DDBJ databases">
        <title>Streptococcus pluranimalium as cause of bovine abortion.</title>
        <authorList>
            <person name="Rodriguez Campos S."/>
            <person name="Gobeli Brawand S."/>
            <person name="Brodard I."/>
            <person name="Rychener L."/>
            <person name="Perreten V."/>
        </authorList>
    </citation>
    <scope>NUCLEOTIDE SEQUENCE [LARGE SCALE GENOMIC DNA]</scope>
    <source>
        <strain evidence="1 2">14A0014</strain>
    </source>
</reference>
<organism evidence="1 2">
    <name type="scientific">Streptococcus pluranimalium</name>
    <dbReference type="NCBI Taxonomy" id="82348"/>
    <lineage>
        <taxon>Bacteria</taxon>
        <taxon>Bacillati</taxon>
        <taxon>Bacillota</taxon>
        <taxon>Bacilli</taxon>
        <taxon>Lactobacillales</taxon>
        <taxon>Streptococcaceae</taxon>
        <taxon>Streptococcus</taxon>
    </lineage>
</organism>
<evidence type="ECO:0000313" key="1">
    <source>
        <dbReference type="EMBL" id="AXJ13140.1"/>
    </source>
</evidence>
<dbReference type="EMBL" id="CP022601">
    <property type="protein sequence ID" value="AXJ13140.1"/>
    <property type="molecule type" value="Genomic_DNA"/>
</dbReference>
<gene>
    <name evidence="1" type="ORF">Sp14A_12260</name>
</gene>
<dbReference type="Proteomes" id="UP000255411">
    <property type="component" value="Chromosome"/>
</dbReference>
<accession>A0A345VK88</accession>
<protein>
    <submittedName>
        <fullName evidence="1">Uncharacterized protein</fullName>
    </submittedName>
</protein>
<evidence type="ECO:0000313" key="2">
    <source>
        <dbReference type="Proteomes" id="UP000255411"/>
    </source>
</evidence>
<sequence length="31" mass="3530">MIFSVCNGKMIGLYIIVNDIKYLIEHGNPYA</sequence>
<name>A0A345VK88_9STRE</name>
<proteinExistence type="predicted"/>